<reference evidence="1" key="1">
    <citation type="submission" date="2022-06" db="EMBL/GenBank/DDBJ databases">
        <title>Fusarium solani species complex genomes reveal bases of compartmentalisation and animal pathogenesis.</title>
        <authorList>
            <person name="Tsai I.J."/>
        </authorList>
    </citation>
    <scope>NUCLEOTIDE SEQUENCE</scope>
    <source>
        <strain evidence="1">Fu6.1</strain>
    </source>
</reference>
<gene>
    <name evidence="1" type="ORF">NCS57_00252100</name>
</gene>
<evidence type="ECO:0000313" key="2">
    <source>
        <dbReference type="Proteomes" id="UP001065298"/>
    </source>
</evidence>
<comment type="caution">
    <text evidence="1">The sequence shown here is derived from an EMBL/GenBank/DDBJ whole genome shotgun (WGS) entry which is preliminary data.</text>
</comment>
<sequence length="94" mass="9910">MAPSTVNTSTIVHPPSISSNTRSVSPTAPTNTSQPPATSDNTTFSYMQPGPTAPVAGDSDADFNRLSNNRNLTPIRPRVTVPDMSLLVTTPKKS</sequence>
<protein>
    <submittedName>
        <fullName evidence="1">Uncharacterized protein</fullName>
    </submittedName>
</protein>
<keyword evidence="2" id="KW-1185">Reference proteome</keyword>
<dbReference type="EMBL" id="CM046504">
    <property type="protein sequence ID" value="KAI8679735.1"/>
    <property type="molecule type" value="Genomic_DNA"/>
</dbReference>
<name>A0ACC0R8Z5_9HYPO</name>
<dbReference type="Proteomes" id="UP001065298">
    <property type="component" value="Chromosome 2"/>
</dbReference>
<proteinExistence type="predicted"/>
<evidence type="ECO:0000313" key="1">
    <source>
        <dbReference type="EMBL" id="KAI8679735.1"/>
    </source>
</evidence>
<accession>A0ACC0R8Z5</accession>
<organism evidence="1 2">
    <name type="scientific">Fusarium keratoplasticum</name>
    <dbReference type="NCBI Taxonomy" id="1328300"/>
    <lineage>
        <taxon>Eukaryota</taxon>
        <taxon>Fungi</taxon>
        <taxon>Dikarya</taxon>
        <taxon>Ascomycota</taxon>
        <taxon>Pezizomycotina</taxon>
        <taxon>Sordariomycetes</taxon>
        <taxon>Hypocreomycetidae</taxon>
        <taxon>Hypocreales</taxon>
        <taxon>Nectriaceae</taxon>
        <taxon>Fusarium</taxon>
        <taxon>Fusarium solani species complex</taxon>
    </lineage>
</organism>